<dbReference type="Proteomes" id="UP000078003">
    <property type="component" value="Unassembled WGS sequence"/>
</dbReference>
<name>A0A1A9RC49_EIKCO</name>
<evidence type="ECO:0000313" key="3">
    <source>
        <dbReference type="Proteomes" id="UP000078003"/>
    </source>
</evidence>
<evidence type="ECO:0000256" key="1">
    <source>
        <dbReference type="SAM" id="SignalP"/>
    </source>
</evidence>
<dbReference type="AlphaFoldDB" id="A0A1A9RC49"/>
<accession>A0A1A9RC49</accession>
<organism evidence="2 3">
    <name type="scientific">Eikenella corrodens</name>
    <dbReference type="NCBI Taxonomy" id="539"/>
    <lineage>
        <taxon>Bacteria</taxon>
        <taxon>Pseudomonadati</taxon>
        <taxon>Pseudomonadota</taxon>
        <taxon>Betaproteobacteria</taxon>
        <taxon>Neisseriales</taxon>
        <taxon>Neisseriaceae</taxon>
        <taxon>Eikenella</taxon>
    </lineage>
</organism>
<proteinExistence type="predicted"/>
<evidence type="ECO:0000313" key="2">
    <source>
        <dbReference type="EMBL" id="OAM15546.1"/>
    </source>
</evidence>
<sequence>MKKLLPLLLALSALPTALYAAPADDAARISTLERRIADLEARIAVLERNQSARNGNVREVIIEHRSGRNPAYVCSVTPFSKTYEATSHNEGLARTQVRRACQAEQNAIFCEDSDIKCRRYD</sequence>
<dbReference type="EMBL" id="LXSF01000012">
    <property type="protein sequence ID" value="OAM15546.1"/>
    <property type="molecule type" value="Genomic_DNA"/>
</dbReference>
<feature type="signal peptide" evidence="1">
    <location>
        <begin position="1"/>
        <end position="20"/>
    </location>
</feature>
<dbReference type="RefSeq" id="WP_064104799.1">
    <property type="nucleotide sequence ID" value="NZ_JBHRNP010000082.1"/>
</dbReference>
<gene>
    <name evidence="2" type="ORF">A7P85_10275</name>
</gene>
<reference evidence="3" key="1">
    <citation type="submission" date="2016-05" db="EMBL/GenBank/DDBJ databases">
        <title>Draft genome of Corynebacterium afermentans subsp. afermentans LCDC 88199T.</title>
        <authorList>
            <person name="Bernier A.-M."/>
            <person name="Bernard K."/>
        </authorList>
    </citation>
    <scope>NUCLEOTIDE SEQUENCE [LARGE SCALE GENOMIC DNA]</scope>
    <source>
        <strain evidence="3">NML01-0328</strain>
    </source>
</reference>
<evidence type="ECO:0008006" key="4">
    <source>
        <dbReference type="Google" id="ProtNLM"/>
    </source>
</evidence>
<keyword evidence="1" id="KW-0732">Signal</keyword>
<protein>
    <recommendedName>
        <fullName evidence="4">Periplasmic protein</fullName>
    </recommendedName>
</protein>
<comment type="caution">
    <text evidence="2">The sequence shown here is derived from an EMBL/GenBank/DDBJ whole genome shotgun (WGS) entry which is preliminary data.</text>
</comment>
<feature type="chain" id="PRO_5008395703" description="Periplasmic protein" evidence="1">
    <location>
        <begin position="21"/>
        <end position="121"/>
    </location>
</feature>